<dbReference type="PANTHER" id="PTHR12497">
    <property type="entry name" value="TAZ PROTEIN TAFAZZIN"/>
    <property type="match status" value="1"/>
</dbReference>
<dbReference type="RefSeq" id="XP_011386793.1">
    <property type="nucleotide sequence ID" value="XM_011388491.1"/>
</dbReference>
<dbReference type="SMART" id="SM00563">
    <property type="entry name" value="PlsC"/>
    <property type="match status" value="1"/>
</dbReference>
<gene>
    <name evidence="15" type="ORF">UMAG_11617</name>
</gene>
<dbReference type="InterPro" id="IPR002123">
    <property type="entry name" value="Plipid/glycerol_acylTrfase"/>
</dbReference>
<evidence type="ECO:0000256" key="13">
    <source>
        <dbReference type="SAM" id="MobiDB-lite"/>
    </source>
</evidence>
<dbReference type="GO" id="GO:0047184">
    <property type="term" value="F:1-acylglycerophosphocholine O-acyltransferase activity"/>
    <property type="evidence" value="ECO:0000318"/>
    <property type="project" value="GO_Central"/>
</dbReference>
<feature type="domain" description="Phospholipid/glycerol acyltransferase" evidence="14">
    <location>
        <begin position="96"/>
        <end position="222"/>
    </location>
</feature>
<keyword evidence="4" id="KW-1000">Mitochondrion outer membrane</keyword>
<dbReference type="KEGG" id="uma:UMAG_11617"/>
<evidence type="ECO:0000256" key="9">
    <source>
        <dbReference type="ARBA" id="ARBA00023315"/>
    </source>
</evidence>
<evidence type="ECO:0000256" key="2">
    <source>
        <dbReference type="ARBA" id="ARBA00010524"/>
    </source>
</evidence>
<evidence type="ECO:0000259" key="14">
    <source>
        <dbReference type="SMART" id="SM00563"/>
    </source>
</evidence>
<feature type="region of interest" description="Disordered" evidence="13">
    <location>
        <begin position="358"/>
        <end position="399"/>
    </location>
</feature>
<dbReference type="VEuPathDB" id="FungiDB:UMAG_11617"/>
<keyword evidence="8" id="KW-0472">Membrane</keyword>
<evidence type="ECO:0000256" key="4">
    <source>
        <dbReference type="ARBA" id="ARBA00022787"/>
    </source>
</evidence>
<dbReference type="SUPFAM" id="SSF69593">
    <property type="entry name" value="Glycerol-3-phosphate (1)-acyltransferase"/>
    <property type="match status" value="1"/>
</dbReference>
<dbReference type="AlphaFoldDB" id="A0A0D1D1K2"/>
<dbReference type="GeneID" id="23567479"/>
<reference evidence="15 16" key="1">
    <citation type="journal article" date="2006" name="Nature">
        <title>Insights from the genome of the biotrophic fungal plant pathogen Ustilago maydis.</title>
        <authorList>
            <person name="Kamper J."/>
            <person name="Kahmann R."/>
            <person name="Bolker M."/>
            <person name="Ma L.J."/>
            <person name="Brefort T."/>
            <person name="Saville B.J."/>
            <person name="Banuett F."/>
            <person name="Kronstad J.W."/>
            <person name="Gold S.E."/>
            <person name="Muller O."/>
            <person name="Perlin M.H."/>
            <person name="Wosten H.A."/>
            <person name="de Vries R."/>
            <person name="Ruiz-Herrera J."/>
            <person name="Reynaga-Pena C.G."/>
            <person name="Snetselaar K."/>
            <person name="McCann M."/>
            <person name="Perez-Martin J."/>
            <person name="Feldbrugge M."/>
            <person name="Basse C.W."/>
            <person name="Steinberg G."/>
            <person name="Ibeas J.I."/>
            <person name="Holloman W."/>
            <person name="Guzman P."/>
            <person name="Farman M."/>
            <person name="Stajich J.E."/>
            <person name="Sentandreu R."/>
            <person name="Gonzalez-Prieto J.M."/>
            <person name="Kennell J.C."/>
            <person name="Molina L."/>
            <person name="Schirawski J."/>
            <person name="Mendoza-Mendoza A."/>
            <person name="Greilinger D."/>
            <person name="Munch K."/>
            <person name="Rossel N."/>
            <person name="Scherer M."/>
            <person name="Vranes M."/>
            <person name="Ladendorf O."/>
            <person name="Vincon V."/>
            <person name="Fuchs U."/>
            <person name="Sandrock B."/>
            <person name="Meng S."/>
            <person name="Ho E.C."/>
            <person name="Cahill M.J."/>
            <person name="Boyce K.J."/>
            <person name="Klose J."/>
            <person name="Klosterman S.J."/>
            <person name="Deelstra H.J."/>
            <person name="Ortiz-Castellanos L."/>
            <person name="Li W."/>
            <person name="Sanchez-Alonso P."/>
            <person name="Schreier P.H."/>
            <person name="Hauser-Hahn I."/>
            <person name="Vaupel M."/>
            <person name="Koopmann E."/>
            <person name="Friedrich G."/>
            <person name="Voss H."/>
            <person name="Schluter T."/>
            <person name="Margolis J."/>
            <person name="Platt D."/>
            <person name="Swimmer C."/>
            <person name="Gnirke A."/>
            <person name="Chen F."/>
            <person name="Vysotskaia V."/>
            <person name="Mannhaupt G."/>
            <person name="Guldener U."/>
            <person name="Munsterkotter M."/>
            <person name="Haase D."/>
            <person name="Oesterheld M."/>
            <person name="Mewes H.W."/>
            <person name="Mauceli E.W."/>
            <person name="DeCaprio D."/>
            <person name="Wade C.M."/>
            <person name="Butler J."/>
            <person name="Young S."/>
            <person name="Jaffe D.B."/>
            <person name="Calvo S."/>
            <person name="Nusbaum C."/>
            <person name="Galagan J."/>
            <person name="Birren B.W."/>
        </authorList>
    </citation>
    <scope>NUCLEOTIDE SEQUENCE [LARGE SCALE GENOMIC DNA]</scope>
    <source>
        <strain evidence="16">DSM 14603 / FGSC 9021 / UM521</strain>
    </source>
</reference>
<dbReference type="InterPro" id="IPR000872">
    <property type="entry name" value="Tafazzin"/>
</dbReference>
<keyword evidence="7" id="KW-0496">Mitochondrion</keyword>
<comment type="similarity">
    <text evidence="2 12">Belongs to the taffazin family.</text>
</comment>
<evidence type="ECO:0000256" key="1">
    <source>
        <dbReference type="ARBA" id="ARBA00004137"/>
    </source>
</evidence>
<keyword evidence="5" id="KW-0999">Mitochondrion inner membrane</keyword>
<dbReference type="PRINTS" id="PR00979">
    <property type="entry name" value="TAFAZZIN"/>
</dbReference>
<protein>
    <recommendedName>
        <fullName evidence="12">Tafazzin family protein</fullName>
    </recommendedName>
</protein>
<comment type="catalytic activity">
    <reaction evidence="11">
        <text>1'-[1,2-diacyl-sn-glycero-3-phospho],3'-[1-acyl-sn-glycero-3-phospho]-glycerol + a 1,2-diacyl-sn-glycero-3-phosphocholine = a cardiolipin + a 1-acyl-sn-glycero-3-phosphocholine</text>
        <dbReference type="Rhea" id="RHEA:33731"/>
        <dbReference type="ChEBI" id="CHEBI:57643"/>
        <dbReference type="ChEBI" id="CHEBI:58168"/>
        <dbReference type="ChEBI" id="CHEBI:62237"/>
        <dbReference type="ChEBI" id="CHEBI:64743"/>
    </reaction>
    <physiologicalReaction direction="left-to-right" evidence="11">
        <dbReference type="Rhea" id="RHEA:33732"/>
    </physiologicalReaction>
    <physiologicalReaction direction="right-to-left" evidence="11">
        <dbReference type="Rhea" id="RHEA:33733"/>
    </physiologicalReaction>
</comment>
<dbReference type="PANTHER" id="PTHR12497:SF0">
    <property type="entry name" value="TAFAZZIN"/>
    <property type="match status" value="1"/>
</dbReference>
<keyword evidence="9" id="KW-0012">Acyltransferase</keyword>
<evidence type="ECO:0000256" key="10">
    <source>
        <dbReference type="ARBA" id="ARBA00024323"/>
    </source>
</evidence>
<evidence type="ECO:0000256" key="7">
    <source>
        <dbReference type="ARBA" id="ARBA00023128"/>
    </source>
</evidence>
<dbReference type="CDD" id="cd07989">
    <property type="entry name" value="LPLAT_AGPAT-like"/>
    <property type="match status" value="1"/>
</dbReference>
<dbReference type="GO" id="GO:0005741">
    <property type="term" value="C:mitochondrial outer membrane"/>
    <property type="evidence" value="ECO:0007669"/>
    <property type="project" value="UniProtKB-SubCell"/>
</dbReference>
<dbReference type="Proteomes" id="UP000000561">
    <property type="component" value="Chromosome 1"/>
</dbReference>
<evidence type="ECO:0000313" key="15">
    <source>
        <dbReference type="EMBL" id="KIS72273.1"/>
    </source>
</evidence>
<dbReference type="GO" id="GO:0031966">
    <property type="term" value="C:mitochondrial membrane"/>
    <property type="evidence" value="ECO:0000318"/>
    <property type="project" value="GO_Central"/>
</dbReference>
<evidence type="ECO:0000313" key="16">
    <source>
        <dbReference type="Proteomes" id="UP000000561"/>
    </source>
</evidence>
<evidence type="ECO:0000256" key="12">
    <source>
        <dbReference type="RuleBase" id="RU365062"/>
    </source>
</evidence>
<keyword evidence="6" id="KW-0443">Lipid metabolism</keyword>
<dbReference type="GO" id="GO:0005743">
    <property type="term" value="C:mitochondrial inner membrane"/>
    <property type="evidence" value="ECO:0007669"/>
    <property type="project" value="UniProtKB-SubCell"/>
</dbReference>
<feature type="compositionally biased region" description="Basic and acidic residues" evidence="13">
    <location>
        <begin position="358"/>
        <end position="391"/>
    </location>
</feature>
<dbReference type="GO" id="GO:0007007">
    <property type="term" value="P:inner mitochondrial membrane organization"/>
    <property type="evidence" value="ECO:0000318"/>
    <property type="project" value="GO_Central"/>
</dbReference>
<accession>A0A0D1D1K2</accession>
<keyword evidence="16" id="KW-1185">Reference proteome</keyword>
<name>A0A0D1D1K2_MYCMD</name>
<evidence type="ECO:0000256" key="5">
    <source>
        <dbReference type="ARBA" id="ARBA00022792"/>
    </source>
</evidence>
<sequence>MVWPTARAAKPLTAASGSAGSSAATASFTGTRLPRAVASMSSSASVSSSSNLTIRAVAAFSRTLLRYGCRKVTVRGLERFLSHLHSPERLSSSTGLLTYCNHISVLDEPTIWGSLPASSFRSPHTVRWTLGASDIMFTNRFLSKFFRNGQCIETHRGGGIHQAAIDESISKLDAGKWIHLFPEGYVNVSTSTRLRRFKWGIARMLIEAEKLPVVVPIWITGFDRLMPEPREKPKWLPRWGADVTINFGEPITDQLEPVVRAIQEAGDVAPQHLLPEALQTSDRESGSTSGDGRSIPWQVATSWNTSSLIRTLTEQSSHNEPATCKSEQPSSLKLALARSQLAALLRHHLGLVGVEQRRADGYQKPQEDGKLVHTESLRSAKKHTENNVLRDGKRKKAGV</sequence>
<comment type="subcellular location">
    <subcellularLocation>
        <location evidence="1">Mitochondrion inner membrane</location>
        <topology evidence="1">Peripheral membrane protein</topology>
        <orientation evidence="1">Intermembrane side</orientation>
    </subcellularLocation>
    <subcellularLocation>
        <location evidence="10">Mitochondrion outer membrane</location>
        <topology evidence="10">Peripheral membrane protein</topology>
        <orientation evidence="10">Intermembrane side</orientation>
    </subcellularLocation>
</comment>
<evidence type="ECO:0000256" key="11">
    <source>
        <dbReference type="ARBA" id="ARBA00047906"/>
    </source>
</evidence>
<organism evidence="15 16">
    <name type="scientific">Mycosarcoma maydis</name>
    <name type="common">Corn smut fungus</name>
    <name type="synonym">Ustilago maydis</name>
    <dbReference type="NCBI Taxonomy" id="5270"/>
    <lineage>
        <taxon>Eukaryota</taxon>
        <taxon>Fungi</taxon>
        <taxon>Dikarya</taxon>
        <taxon>Basidiomycota</taxon>
        <taxon>Ustilaginomycotina</taxon>
        <taxon>Ustilaginomycetes</taxon>
        <taxon>Ustilaginales</taxon>
        <taxon>Ustilaginaceae</taxon>
        <taxon>Mycosarcoma</taxon>
    </lineage>
</organism>
<dbReference type="Pfam" id="PF01553">
    <property type="entry name" value="Acyltransferase"/>
    <property type="match status" value="1"/>
</dbReference>
<dbReference type="eggNOG" id="KOG2847">
    <property type="taxonomic scope" value="Eukaryota"/>
</dbReference>
<dbReference type="STRING" id="237631.A0A0D1D1K2"/>
<keyword evidence="3" id="KW-0808">Transferase</keyword>
<dbReference type="EMBL" id="CM003140">
    <property type="protein sequence ID" value="KIS72273.1"/>
    <property type="molecule type" value="Genomic_DNA"/>
</dbReference>
<dbReference type="OrthoDB" id="193467at2759"/>
<dbReference type="GO" id="GO:0035965">
    <property type="term" value="P:cardiolipin acyl-chain remodeling"/>
    <property type="evidence" value="ECO:0000318"/>
    <property type="project" value="GO_Central"/>
</dbReference>
<evidence type="ECO:0000256" key="6">
    <source>
        <dbReference type="ARBA" id="ARBA00023098"/>
    </source>
</evidence>
<dbReference type="InParanoid" id="A0A0D1D1K2"/>
<evidence type="ECO:0000256" key="8">
    <source>
        <dbReference type="ARBA" id="ARBA00023136"/>
    </source>
</evidence>
<proteinExistence type="inferred from homology"/>
<evidence type="ECO:0000256" key="3">
    <source>
        <dbReference type="ARBA" id="ARBA00022679"/>
    </source>
</evidence>